<evidence type="ECO:0000313" key="2">
    <source>
        <dbReference type="EMBL" id="CAD7443530.1"/>
    </source>
</evidence>
<name>A0A7R9EYU9_9NEOP</name>
<organism evidence="2">
    <name type="scientific">Timema bartmani</name>
    <dbReference type="NCBI Taxonomy" id="61472"/>
    <lineage>
        <taxon>Eukaryota</taxon>
        <taxon>Metazoa</taxon>
        <taxon>Ecdysozoa</taxon>
        <taxon>Arthropoda</taxon>
        <taxon>Hexapoda</taxon>
        <taxon>Insecta</taxon>
        <taxon>Pterygota</taxon>
        <taxon>Neoptera</taxon>
        <taxon>Polyneoptera</taxon>
        <taxon>Phasmatodea</taxon>
        <taxon>Timematodea</taxon>
        <taxon>Timematoidea</taxon>
        <taxon>Timematidae</taxon>
        <taxon>Timema</taxon>
    </lineage>
</organism>
<sequence length="208" mass="23955">MAVCGEVTDTDIVTEVLNNNIQAEDVVSGDEEDSSSSISDLPEKEYSGYLEPYLVVQVVKSTWPLHRRAGAPLFYLRTRTIRHTHNPQFHQTFVLDASKTHIKNQIVQRHGTTVRRATTHGNYLWNFLAKRLKFSRAELLPFGVPLMCDWCMKMTVYDQDRFANHTELCVLNLPLKDIKLLNSNPNPIELSYNLMQSEKTLTKEYKVN</sequence>
<protein>
    <recommendedName>
        <fullName evidence="1">C2 domain-containing protein</fullName>
    </recommendedName>
</protein>
<dbReference type="InterPro" id="IPR000008">
    <property type="entry name" value="C2_dom"/>
</dbReference>
<accession>A0A7R9EYU9</accession>
<feature type="domain" description="C2" evidence="1">
    <location>
        <begin position="38"/>
        <end position="99"/>
    </location>
</feature>
<proteinExistence type="predicted"/>
<dbReference type="SUPFAM" id="SSF49562">
    <property type="entry name" value="C2 domain (Calcium/lipid-binding domain, CaLB)"/>
    <property type="match status" value="1"/>
</dbReference>
<dbReference type="AlphaFoldDB" id="A0A7R9EYU9"/>
<reference evidence="2" key="1">
    <citation type="submission" date="2020-11" db="EMBL/GenBank/DDBJ databases">
        <authorList>
            <person name="Tran Van P."/>
        </authorList>
    </citation>
    <scope>NUCLEOTIDE SEQUENCE</scope>
</reference>
<gene>
    <name evidence="2" type="ORF">TBIB3V08_LOCUS5936</name>
</gene>
<dbReference type="Pfam" id="PF00168">
    <property type="entry name" value="C2"/>
    <property type="match status" value="1"/>
</dbReference>
<dbReference type="InterPro" id="IPR035892">
    <property type="entry name" value="C2_domain_sf"/>
</dbReference>
<evidence type="ECO:0000259" key="1">
    <source>
        <dbReference type="Pfam" id="PF00168"/>
    </source>
</evidence>
<dbReference type="EMBL" id="OD566183">
    <property type="protein sequence ID" value="CAD7443530.1"/>
    <property type="molecule type" value="Genomic_DNA"/>
</dbReference>
<dbReference type="Gene3D" id="2.60.40.150">
    <property type="entry name" value="C2 domain"/>
    <property type="match status" value="1"/>
</dbReference>